<dbReference type="EMBL" id="FUYC01000017">
    <property type="protein sequence ID" value="SKA93584.1"/>
    <property type="molecule type" value="Genomic_DNA"/>
</dbReference>
<sequence length="252" mass="28550">MNERLIELKKESCRLARQHNLPSFYDDFTEDVSFASDLFFNHPALLKLQEDSVPFLYDDYMFGIEHSKRLAQDAATLVMAWNSGLDRQTARRTALLTAVAAMIRDIECASGEGERTQGSAYTLLDGCTLSDSEKHLVSRASTCRRRPDVSDMPESSQLRAMSYCLHDAYWFRFGPDIFSTVMWLYCDYSTASLPELIEQFETGVNDARYASDGFLTDLGKKYGPEILEAGVEQGEIMLERLREAAGQEGRSR</sequence>
<evidence type="ECO:0000313" key="1">
    <source>
        <dbReference type="EMBL" id="SKA93584.1"/>
    </source>
</evidence>
<dbReference type="OrthoDB" id="5448782at2"/>
<protein>
    <submittedName>
        <fullName evidence="1">Uncharacterized protein</fullName>
    </submittedName>
</protein>
<gene>
    <name evidence="1" type="ORF">SAMN02745704_02486</name>
</gene>
<reference evidence="1 2" key="1">
    <citation type="submission" date="2017-02" db="EMBL/GenBank/DDBJ databases">
        <authorList>
            <person name="Peterson S.W."/>
        </authorList>
    </citation>
    <scope>NUCLEOTIDE SEQUENCE [LARGE SCALE GENOMIC DNA]</scope>
    <source>
        <strain evidence="1 2">DSM 16080</strain>
    </source>
</reference>
<organism evidence="1 2">
    <name type="scientific">Paucidesulfovibrio gracilis DSM 16080</name>
    <dbReference type="NCBI Taxonomy" id="1121449"/>
    <lineage>
        <taxon>Bacteria</taxon>
        <taxon>Pseudomonadati</taxon>
        <taxon>Thermodesulfobacteriota</taxon>
        <taxon>Desulfovibrionia</taxon>
        <taxon>Desulfovibrionales</taxon>
        <taxon>Desulfovibrionaceae</taxon>
        <taxon>Paucidesulfovibrio</taxon>
    </lineage>
</organism>
<evidence type="ECO:0000313" key="2">
    <source>
        <dbReference type="Proteomes" id="UP000190027"/>
    </source>
</evidence>
<name>A0A1T4XVQ2_9BACT</name>
<keyword evidence="2" id="KW-1185">Reference proteome</keyword>
<proteinExistence type="predicted"/>
<dbReference type="STRING" id="1121449.SAMN02745704_02486"/>
<dbReference type="RefSeq" id="WP_078718026.1">
    <property type="nucleotide sequence ID" value="NZ_FUYC01000017.1"/>
</dbReference>
<dbReference type="AlphaFoldDB" id="A0A1T4XVQ2"/>
<accession>A0A1T4XVQ2</accession>
<dbReference type="Proteomes" id="UP000190027">
    <property type="component" value="Unassembled WGS sequence"/>
</dbReference>